<feature type="domain" description="DUF4352" evidence="3">
    <location>
        <begin position="137"/>
        <end position="262"/>
    </location>
</feature>
<organism evidence="4 5">
    <name type="scientific">Glutamicibacter ectropisis</name>
    <dbReference type="NCBI Taxonomy" id="3046593"/>
    <lineage>
        <taxon>Bacteria</taxon>
        <taxon>Bacillati</taxon>
        <taxon>Actinomycetota</taxon>
        <taxon>Actinomycetes</taxon>
        <taxon>Micrococcales</taxon>
        <taxon>Micrococcaceae</taxon>
        <taxon>Glutamicibacter</taxon>
    </lineage>
</organism>
<evidence type="ECO:0000313" key="5">
    <source>
        <dbReference type="Proteomes" id="UP001486888"/>
    </source>
</evidence>
<feature type="transmembrane region" description="Helical" evidence="2">
    <location>
        <begin position="76"/>
        <end position="99"/>
    </location>
</feature>
<evidence type="ECO:0000313" key="4">
    <source>
        <dbReference type="EMBL" id="XAO46768.1"/>
    </source>
</evidence>
<keyword evidence="2" id="KW-1133">Transmembrane helix</keyword>
<dbReference type="Proteomes" id="UP001486888">
    <property type="component" value="Chromosome"/>
</dbReference>
<evidence type="ECO:0000256" key="1">
    <source>
        <dbReference type="ARBA" id="ARBA00022729"/>
    </source>
</evidence>
<evidence type="ECO:0000256" key="2">
    <source>
        <dbReference type="SAM" id="Phobius"/>
    </source>
</evidence>
<reference evidence="4 5" key="1">
    <citation type="submission" date="2023-05" db="EMBL/GenBank/DDBJ databases">
        <title>Glutamicibacter sp. B1, complete genome.</title>
        <authorList>
            <person name="Long Y.H."/>
            <person name="Fang T."/>
            <person name="Li X.Y."/>
        </authorList>
    </citation>
    <scope>NUCLEOTIDE SEQUENCE [LARGE SCALE GENOMIC DNA]</scope>
    <source>
        <strain evidence="4 5">B1</strain>
    </source>
</reference>
<protein>
    <submittedName>
        <fullName evidence="4">DUF4352 domain-containing protein</fullName>
    </submittedName>
</protein>
<sequence>MSIHTPMDPGTPVPTSVPKSTAGKGLGVAALVIAIVALVLCWVPIVNNLAAVLGVIALVLGIVSLVIALKRNGSKGLGISSSVIAVVAIVLVFLTQAFYVKAIDEIAEGVQDAADGEVAAPAEVVEQAADETQVLALGTAATVGEYSVNVSSVDLDAGKAIAKVNEFNEKAKGQYVLVDVSVVYNGDEEGDAWLDLSPELVGSDASIYDTSTAMVVTAKPVTDAPTLTKGGKASYQVVFDVPAEAVSDAKIRMSESLSFSDDSKLWATK</sequence>
<gene>
    <name evidence="4" type="ORF">QMQ05_04345</name>
</gene>
<dbReference type="InterPro" id="IPR029051">
    <property type="entry name" value="DUF4352"/>
</dbReference>
<dbReference type="AlphaFoldDB" id="A0AAU6WF54"/>
<dbReference type="KEGG" id="gey:QMQ05_04345"/>
<keyword evidence="2" id="KW-0472">Membrane</keyword>
<keyword evidence="5" id="KW-1185">Reference proteome</keyword>
<evidence type="ECO:0000259" key="3">
    <source>
        <dbReference type="Pfam" id="PF11611"/>
    </source>
</evidence>
<name>A0AAU6WF54_9MICC</name>
<proteinExistence type="predicted"/>
<dbReference type="RefSeq" id="WP_345473330.1">
    <property type="nucleotide sequence ID" value="NZ_CP125942.1"/>
</dbReference>
<feature type="transmembrane region" description="Helical" evidence="2">
    <location>
        <begin position="51"/>
        <end position="69"/>
    </location>
</feature>
<dbReference type="InterPro" id="IPR029050">
    <property type="entry name" value="Immunoprotect_excell_Ig-like"/>
</dbReference>
<dbReference type="Pfam" id="PF11611">
    <property type="entry name" value="DUF4352"/>
    <property type="match status" value="1"/>
</dbReference>
<dbReference type="Gene3D" id="2.60.40.1240">
    <property type="match status" value="1"/>
</dbReference>
<dbReference type="EMBL" id="CP125942">
    <property type="protein sequence ID" value="XAO46768.1"/>
    <property type="molecule type" value="Genomic_DNA"/>
</dbReference>
<feature type="transmembrane region" description="Helical" evidence="2">
    <location>
        <begin position="26"/>
        <end position="45"/>
    </location>
</feature>
<keyword evidence="1" id="KW-0732">Signal</keyword>
<accession>A0AAU6WF54</accession>
<keyword evidence="2" id="KW-0812">Transmembrane</keyword>